<protein>
    <submittedName>
        <fullName evidence="1">Uncharacterized protein</fullName>
    </submittedName>
</protein>
<keyword evidence="2" id="KW-1185">Reference proteome</keyword>
<dbReference type="Proteomes" id="UP000203357">
    <property type="component" value="Segment"/>
</dbReference>
<reference evidence="2" key="1">
    <citation type="submission" date="2016-07" db="EMBL/GenBank/DDBJ databases">
        <authorList>
            <person name="Florea S."/>
            <person name="Webb J.S."/>
            <person name="Jaromczyk J."/>
            <person name="Schardl C.L."/>
        </authorList>
    </citation>
    <scope>NUCLEOTIDE SEQUENCE [LARGE SCALE GENOMIC DNA]</scope>
</reference>
<dbReference type="KEGG" id="vg:29067990"/>
<sequence length="88" mass="9921">MSTYRTGRHSTTAAAEFRRNLETAAMISAAPVSLKKGAHRRLEIAPGHATRHVHVGYDGTLWKYNQTSQRWQGFRPAVPVRSRVFMGK</sequence>
<evidence type="ECO:0000313" key="2">
    <source>
        <dbReference type="Proteomes" id="UP000203357"/>
    </source>
</evidence>
<gene>
    <name evidence="1" type="primary">101</name>
    <name evidence="1" type="ORF">SEA_JUMBO_101</name>
</gene>
<dbReference type="EMBL" id="KX557281">
    <property type="protein sequence ID" value="AOE44608.1"/>
    <property type="molecule type" value="Genomic_DNA"/>
</dbReference>
<name>A0A1B3B0Y6_9CAUD</name>
<dbReference type="RefSeq" id="YP_009291066.1">
    <property type="nucleotide sequence ID" value="NC_031109.1"/>
</dbReference>
<proteinExistence type="predicted"/>
<accession>A0A1B3B0Y6</accession>
<evidence type="ECO:0000313" key="1">
    <source>
        <dbReference type="EMBL" id="AOE44608.1"/>
    </source>
</evidence>
<dbReference type="GeneID" id="29067990"/>
<organism evidence="1 2">
    <name type="scientific">Gordonia phage Jumbo</name>
    <dbReference type="NCBI Taxonomy" id="1887650"/>
    <lineage>
        <taxon>Viruses</taxon>
        <taxon>Duplodnaviria</taxon>
        <taxon>Heunggongvirae</taxon>
        <taxon>Uroviricota</taxon>
        <taxon>Caudoviricetes</taxon>
        <taxon>Gorjumvirus</taxon>
        <taxon>Gorjumvirus jumbo</taxon>
    </lineage>
</organism>